<keyword evidence="3" id="KW-0677">Repeat</keyword>
<gene>
    <name evidence="5" type="ORF">BN59_02620</name>
</gene>
<accession>A0A078KV45</accession>
<proteinExistence type="inferred from homology"/>
<dbReference type="RefSeq" id="WP_044011863.1">
    <property type="nucleotide sequence ID" value="NZ_CCVW01000003.1"/>
</dbReference>
<dbReference type="InterPro" id="IPR033891">
    <property type="entry name" value="TTC38"/>
</dbReference>
<reference evidence="5 6" key="1">
    <citation type="submission" date="2014-06" db="EMBL/GenBank/DDBJ databases">
        <authorList>
            <person name="Urmite Genomes Urmite Genomes"/>
        </authorList>
    </citation>
    <scope>NUCLEOTIDE SEQUENCE [LARGE SCALE GENOMIC DNA]</scope>
</reference>
<dbReference type="PANTHER" id="PTHR16263">
    <property type="entry name" value="TETRATRICOPEPTIDE REPEAT PROTEIN 38"/>
    <property type="match status" value="1"/>
</dbReference>
<dbReference type="PANTHER" id="PTHR16263:SF4">
    <property type="entry name" value="TETRATRICOPEPTIDE REPEAT PROTEIN 38"/>
    <property type="match status" value="1"/>
</dbReference>
<organism evidence="5 6">
    <name type="scientific">Legionella massiliensis</name>
    <dbReference type="NCBI Taxonomy" id="1034943"/>
    <lineage>
        <taxon>Bacteria</taxon>
        <taxon>Pseudomonadati</taxon>
        <taxon>Pseudomonadota</taxon>
        <taxon>Gammaproteobacteria</taxon>
        <taxon>Legionellales</taxon>
        <taxon>Legionellaceae</taxon>
        <taxon>Legionella</taxon>
    </lineage>
</organism>
<evidence type="ECO:0000256" key="1">
    <source>
        <dbReference type="ARBA" id="ARBA00005857"/>
    </source>
</evidence>
<evidence type="ECO:0000256" key="4">
    <source>
        <dbReference type="ARBA" id="ARBA00022803"/>
    </source>
</evidence>
<dbReference type="STRING" id="1034943.BN59_02620"/>
<dbReference type="Proteomes" id="UP000044071">
    <property type="component" value="Unassembled WGS sequence"/>
</dbReference>
<evidence type="ECO:0000256" key="2">
    <source>
        <dbReference type="ARBA" id="ARBA00019992"/>
    </source>
</evidence>
<dbReference type="InterPro" id="IPR011990">
    <property type="entry name" value="TPR-like_helical_dom_sf"/>
</dbReference>
<dbReference type="OrthoDB" id="9815900at2"/>
<evidence type="ECO:0000313" key="5">
    <source>
        <dbReference type="EMBL" id="CDZ78310.1"/>
    </source>
</evidence>
<protein>
    <recommendedName>
        <fullName evidence="2">Tetratricopeptide repeat protein 38</fullName>
    </recommendedName>
</protein>
<evidence type="ECO:0000313" key="6">
    <source>
        <dbReference type="Proteomes" id="UP000044071"/>
    </source>
</evidence>
<comment type="similarity">
    <text evidence="1">Belongs to the TTC38 family.</text>
</comment>
<sequence length="437" mass="49553">METQRGLQVSTNSIEVIQSINHFHHQIVGSGKFAEDILSAAEHHPDNLLIQTYAAAFYLYAQENVTTNLAAAHLLKAEKQLPKANLREQLSYQAVHSWLRLDYQAALNLFSALTELFPRDTLAAKFAEWLFYCSGQVYQSQRFLAFCEKMAKYNQDESHFLAIHAFALQLSGKHKASMALAERAIDMELITPWAHHCLAHAYLFESDLGGGIACLRRFQSSWEQILPLLKGHNSWHLALFYLANRDETEVLALFNQGIFGTLPETALEQLDAISLLWRMDMAGMPQDNLFKSIANYLGVHPFEPYTGFNSAHFIYCLARAGEKKQVEKALKAIQSYANSLAEGYSRELWLTVNLPFCKAISYFVESDHQNVCKLLSPIIDSCFQMGGSDAQDELFTQTYLLSLLGCKKKDEAKRVFTNYLAHYENTALADYWFSGLI</sequence>
<keyword evidence="4" id="KW-0802">TPR repeat</keyword>
<dbReference type="AlphaFoldDB" id="A0A078KV45"/>
<evidence type="ECO:0000256" key="3">
    <source>
        <dbReference type="ARBA" id="ARBA00022737"/>
    </source>
</evidence>
<dbReference type="Gene3D" id="1.25.40.10">
    <property type="entry name" value="Tetratricopeptide repeat domain"/>
    <property type="match status" value="1"/>
</dbReference>
<dbReference type="EMBL" id="CCSB01000003">
    <property type="protein sequence ID" value="CDZ78310.1"/>
    <property type="molecule type" value="Genomic_DNA"/>
</dbReference>
<keyword evidence="6" id="KW-1185">Reference proteome</keyword>
<dbReference type="eggNOG" id="COG0457">
    <property type="taxonomic scope" value="Bacteria"/>
</dbReference>
<name>A0A078KV45_9GAMM</name>